<proteinExistence type="predicted"/>
<dbReference type="InterPro" id="IPR042215">
    <property type="entry name" value="CarD-like_C"/>
</dbReference>
<dbReference type="PANTHER" id="PTHR38447:SF1">
    <property type="entry name" value="RNA POLYMERASE-BINDING TRANSCRIPTION FACTOR CARD"/>
    <property type="match status" value="1"/>
</dbReference>
<dbReference type="AlphaFoldDB" id="A0A4U8Q894"/>
<evidence type="ECO:0000259" key="1">
    <source>
        <dbReference type="Pfam" id="PF02559"/>
    </source>
</evidence>
<dbReference type="InterPro" id="IPR003711">
    <property type="entry name" value="CarD-like/TRCF_RID"/>
</dbReference>
<sequence length="165" mass="19061">MFKINESVVYEGRGVYNIEKIDMLDFLNTNEMYYILKPVCNDGGTIYIKTNNDKVSMRKVITKEKAEKYLDDLPKMTGIYDENDRVRDKEYQSVLKSCECGKCFGMLKGIMHAQKNRQESGKKLSISDDKNLQRVEHLLFSELAVVFDTTVERIEAQIAKLLQVA</sequence>
<evidence type="ECO:0000313" key="3">
    <source>
        <dbReference type="Proteomes" id="UP000306509"/>
    </source>
</evidence>
<name>A0A4U8Q894_9FIRM</name>
<feature type="domain" description="CarD-like/TRCF RNAP-interacting" evidence="1">
    <location>
        <begin position="2"/>
        <end position="61"/>
    </location>
</feature>
<dbReference type="SUPFAM" id="SSF141259">
    <property type="entry name" value="CarD-like"/>
    <property type="match status" value="1"/>
</dbReference>
<dbReference type="PANTHER" id="PTHR38447">
    <property type="entry name" value="TRANSCRIPTION FACTOR YDEB-RELATED"/>
    <property type="match status" value="1"/>
</dbReference>
<comment type="caution">
    <text evidence="2">The sequence shown here is derived from an EMBL/GenBank/DDBJ whole genome shotgun (WGS) entry which is preliminary data.</text>
</comment>
<gene>
    <name evidence="2" type="ORF">DSM106044_01962</name>
</gene>
<dbReference type="Gene3D" id="1.20.58.1290">
    <property type="entry name" value="CarD-like, C-terminal domain"/>
    <property type="match status" value="1"/>
</dbReference>
<protein>
    <submittedName>
        <fullName evidence="2">CarD-like/TRCF domain protein</fullName>
    </submittedName>
</protein>
<evidence type="ECO:0000313" key="2">
    <source>
        <dbReference type="EMBL" id="TLD01170.1"/>
    </source>
</evidence>
<dbReference type="GO" id="GO:0009303">
    <property type="term" value="P:rRNA transcription"/>
    <property type="evidence" value="ECO:0007669"/>
    <property type="project" value="TreeGrafter"/>
</dbReference>
<dbReference type="STRING" id="180332.GCA_000797495_04897"/>
<dbReference type="Proteomes" id="UP000306509">
    <property type="component" value="Unassembled WGS sequence"/>
</dbReference>
<keyword evidence="3" id="KW-1185">Reference proteome</keyword>
<dbReference type="Gene3D" id="2.40.10.170">
    <property type="match status" value="1"/>
</dbReference>
<dbReference type="EMBL" id="QGQD01000043">
    <property type="protein sequence ID" value="TLD01170.1"/>
    <property type="molecule type" value="Genomic_DNA"/>
</dbReference>
<accession>A0A4U8Q894</accession>
<organism evidence="2 3">
    <name type="scientific">Robinsoniella peoriensis</name>
    <dbReference type="NCBI Taxonomy" id="180332"/>
    <lineage>
        <taxon>Bacteria</taxon>
        <taxon>Bacillati</taxon>
        <taxon>Bacillota</taxon>
        <taxon>Clostridia</taxon>
        <taxon>Lachnospirales</taxon>
        <taxon>Lachnospiraceae</taxon>
        <taxon>Robinsoniella</taxon>
    </lineage>
</organism>
<dbReference type="InterPro" id="IPR052531">
    <property type="entry name" value="CarD-like_regulator"/>
</dbReference>
<dbReference type="Pfam" id="PF02559">
    <property type="entry name" value="CarD_TRCF_RID"/>
    <property type="match status" value="1"/>
</dbReference>
<reference evidence="2 3" key="1">
    <citation type="journal article" date="2019" name="Anaerobe">
        <title>Detection of Robinsoniella peoriensis in multiple bone samples of a trauma patient.</title>
        <authorList>
            <person name="Schrottner P."/>
            <person name="Hartwich K."/>
            <person name="Bunk B."/>
            <person name="Schober I."/>
            <person name="Helbig S."/>
            <person name="Rudolph W.W."/>
            <person name="Gunzer F."/>
        </authorList>
    </citation>
    <scope>NUCLEOTIDE SEQUENCE [LARGE SCALE GENOMIC DNA]</scope>
    <source>
        <strain evidence="2 3">DSM 106044</strain>
    </source>
</reference>
<dbReference type="RefSeq" id="WP_044293770.1">
    <property type="nucleotide sequence ID" value="NZ_CABMJZ010000021.1"/>
</dbReference>
<dbReference type="InterPro" id="IPR036101">
    <property type="entry name" value="CarD-like/TRCF_RID_sf"/>
</dbReference>